<dbReference type="AlphaFoldDB" id="A0A645GBB0"/>
<evidence type="ECO:0000313" key="1">
    <source>
        <dbReference type="EMBL" id="MPN24197.1"/>
    </source>
</evidence>
<proteinExistence type="predicted"/>
<accession>A0A645GBB0</accession>
<gene>
    <name evidence="1" type="ORF">SDC9_171591</name>
</gene>
<comment type="caution">
    <text evidence="1">The sequence shown here is derived from an EMBL/GenBank/DDBJ whole genome shotgun (WGS) entry which is preliminary data.</text>
</comment>
<name>A0A645GBB0_9ZZZZ</name>
<organism evidence="1">
    <name type="scientific">bioreactor metagenome</name>
    <dbReference type="NCBI Taxonomy" id="1076179"/>
    <lineage>
        <taxon>unclassified sequences</taxon>
        <taxon>metagenomes</taxon>
        <taxon>ecological metagenomes</taxon>
    </lineage>
</organism>
<dbReference type="EMBL" id="VSSQ01072973">
    <property type="protein sequence ID" value="MPN24197.1"/>
    <property type="molecule type" value="Genomic_DNA"/>
</dbReference>
<protein>
    <submittedName>
        <fullName evidence="1">Uncharacterized protein</fullName>
    </submittedName>
</protein>
<sequence length="106" mass="11935">MVDLRHIHPFHTGVTGKLPHNAAVAGSDDQDFLNIGIHRHGYMGDHFVVNKFVFFRHHQKAVQYQDPAELAGLENIDPLKFALDACQLLIDFDGEPHVSCVLLRIP</sequence>
<reference evidence="1" key="1">
    <citation type="submission" date="2019-08" db="EMBL/GenBank/DDBJ databases">
        <authorList>
            <person name="Kucharzyk K."/>
            <person name="Murdoch R.W."/>
            <person name="Higgins S."/>
            <person name="Loffler F."/>
        </authorList>
    </citation>
    <scope>NUCLEOTIDE SEQUENCE</scope>
</reference>